<dbReference type="EMBL" id="CAJNNW010023268">
    <property type="protein sequence ID" value="CAE8670438.1"/>
    <property type="molecule type" value="Genomic_DNA"/>
</dbReference>
<dbReference type="InterPro" id="IPR042266">
    <property type="entry name" value="PPPDE_sf"/>
</dbReference>
<evidence type="ECO:0000256" key="3">
    <source>
        <dbReference type="ARBA" id="ARBA00022801"/>
    </source>
</evidence>
<keyword evidence="3" id="KW-0378">Hydrolase</keyword>
<evidence type="ECO:0000313" key="5">
    <source>
        <dbReference type="EMBL" id="CAE8670438.1"/>
    </source>
</evidence>
<dbReference type="PANTHER" id="PTHR12378:SF9">
    <property type="entry name" value="OS06G0107000 PROTEIN"/>
    <property type="match status" value="1"/>
</dbReference>
<evidence type="ECO:0000259" key="4">
    <source>
        <dbReference type="PROSITE" id="PS51858"/>
    </source>
</evidence>
<dbReference type="PANTHER" id="PTHR12378">
    <property type="entry name" value="DESUMOYLATING ISOPEPTIDASE"/>
    <property type="match status" value="1"/>
</dbReference>
<dbReference type="Proteomes" id="UP000626109">
    <property type="component" value="Unassembled WGS sequence"/>
</dbReference>
<keyword evidence="2" id="KW-0645">Protease</keyword>
<reference evidence="5" key="1">
    <citation type="submission" date="2021-02" db="EMBL/GenBank/DDBJ databases">
        <authorList>
            <person name="Dougan E. K."/>
            <person name="Rhodes N."/>
            <person name="Thang M."/>
            <person name="Chan C."/>
        </authorList>
    </citation>
    <scope>NUCLEOTIDE SEQUENCE</scope>
</reference>
<dbReference type="GO" id="GO:0006508">
    <property type="term" value="P:proteolysis"/>
    <property type="evidence" value="ECO:0007669"/>
    <property type="project" value="UniProtKB-KW"/>
</dbReference>
<name>A0A813J6Q3_POLGL</name>
<comment type="similarity">
    <text evidence="1">Belongs to the DeSI family.</text>
</comment>
<dbReference type="PROSITE" id="PS51858">
    <property type="entry name" value="PPPDE"/>
    <property type="match status" value="1"/>
</dbReference>
<proteinExistence type="inferred from homology"/>
<dbReference type="SMART" id="SM01179">
    <property type="entry name" value="DUF862"/>
    <property type="match status" value="1"/>
</dbReference>
<organism evidence="5 6">
    <name type="scientific">Polarella glacialis</name>
    <name type="common">Dinoflagellate</name>
    <dbReference type="NCBI Taxonomy" id="89957"/>
    <lineage>
        <taxon>Eukaryota</taxon>
        <taxon>Sar</taxon>
        <taxon>Alveolata</taxon>
        <taxon>Dinophyceae</taxon>
        <taxon>Suessiales</taxon>
        <taxon>Suessiaceae</taxon>
        <taxon>Polarella</taxon>
    </lineage>
</organism>
<gene>
    <name evidence="5" type="ORF">PGLA2088_LOCUS17466</name>
</gene>
<evidence type="ECO:0000256" key="1">
    <source>
        <dbReference type="ARBA" id="ARBA00008140"/>
    </source>
</evidence>
<comment type="caution">
    <text evidence="5">The sequence shown here is derived from an EMBL/GenBank/DDBJ whole genome shotgun (WGS) entry which is preliminary data.</text>
</comment>
<dbReference type="InterPro" id="IPR008580">
    <property type="entry name" value="PPPDE_dom"/>
</dbReference>
<dbReference type="GO" id="GO:0101005">
    <property type="term" value="F:deubiquitinase activity"/>
    <property type="evidence" value="ECO:0007669"/>
    <property type="project" value="TreeGrafter"/>
</dbReference>
<evidence type="ECO:0000313" key="6">
    <source>
        <dbReference type="Proteomes" id="UP000626109"/>
    </source>
</evidence>
<dbReference type="Pfam" id="PF05903">
    <property type="entry name" value="Peptidase_C97"/>
    <property type="match status" value="1"/>
</dbReference>
<evidence type="ECO:0000256" key="2">
    <source>
        <dbReference type="ARBA" id="ARBA00022670"/>
    </source>
</evidence>
<dbReference type="GO" id="GO:0016579">
    <property type="term" value="P:protein deubiquitination"/>
    <property type="evidence" value="ECO:0007669"/>
    <property type="project" value="TreeGrafter"/>
</dbReference>
<protein>
    <recommendedName>
        <fullName evidence="4">PPPDE domain-containing protein</fullName>
    </recommendedName>
</protein>
<dbReference type="Gene3D" id="3.90.1720.30">
    <property type="entry name" value="PPPDE domains"/>
    <property type="match status" value="1"/>
</dbReference>
<accession>A0A813J6Q3</accession>
<dbReference type="AlphaFoldDB" id="A0A813J6Q3"/>
<feature type="domain" description="PPPDE" evidence="4">
    <location>
        <begin position="3"/>
        <end position="151"/>
    </location>
</feature>
<sequence length="215" mass="22809">MARPVTLNIYDVSGHPAVRNANQVLRALGSGAYHGAVEIDGREWSFGGADSDETGVFCCEPRGCEAHAFRESIPMGHTALSPAQVQDVLTPLTAEWRAKDYDLLRVNCCHFSNSFCVALGVGPIPPWVLRSAKTGASVVTPVQNTVGEGKLARGASKEDHYQFGDFSRGLANSALAMGKDTLAKGKETRGASSGDGYKVGDLSRGLLAKLPFPKC</sequence>